<keyword evidence="5" id="KW-0698">rRNA processing</keyword>
<dbReference type="InParanoid" id="F8PSV6"/>
<dbReference type="InterPro" id="IPR019310">
    <property type="entry name" value="Efg1"/>
</dbReference>
<gene>
    <name evidence="8" type="ORF">SERLA73DRAFT_133871</name>
</gene>
<organism evidence="9">
    <name type="scientific">Serpula lacrymans var. lacrymans (strain S7.3)</name>
    <name type="common">Dry rot fungus</name>
    <dbReference type="NCBI Taxonomy" id="936435"/>
    <lineage>
        <taxon>Eukaryota</taxon>
        <taxon>Fungi</taxon>
        <taxon>Dikarya</taxon>
        <taxon>Basidiomycota</taxon>
        <taxon>Agaricomycotina</taxon>
        <taxon>Agaricomycetes</taxon>
        <taxon>Agaricomycetidae</taxon>
        <taxon>Boletales</taxon>
        <taxon>Coniophorineae</taxon>
        <taxon>Serpulaceae</taxon>
        <taxon>Serpula</taxon>
    </lineage>
</organism>
<comment type="similarity">
    <text evidence="2">Belongs to the EFG1 family.</text>
</comment>
<dbReference type="OrthoDB" id="47732at2759"/>
<dbReference type="PANTHER" id="PTHR33911">
    <property type="entry name" value="RRNA-PROCESSING PROTEIN EFG1"/>
    <property type="match status" value="1"/>
</dbReference>
<evidence type="ECO:0000256" key="2">
    <source>
        <dbReference type="ARBA" id="ARBA00006916"/>
    </source>
</evidence>
<dbReference type="FunCoup" id="F8PSV6">
    <property type="interactions" value="32"/>
</dbReference>
<dbReference type="OMA" id="REMGCAN"/>
<keyword evidence="6" id="KW-0175">Coiled coil</keyword>
<evidence type="ECO:0000256" key="1">
    <source>
        <dbReference type="ARBA" id="ARBA00004604"/>
    </source>
</evidence>
<evidence type="ECO:0000313" key="8">
    <source>
        <dbReference type="EMBL" id="EGO00814.1"/>
    </source>
</evidence>
<evidence type="ECO:0000256" key="7">
    <source>
        <dbReference type="ARBA" id="ARBA00023242"/>
    </source>
</evidence>
<keyword evidence="9" id="KW-1185">Reference proteome</keyword>
<evidence type="ECO:0000256" key="4">
    <source>
        <dbReference type="ARBA" id="ARBA00019827"/>
    </source>
</evidence>
<dbReference type="Proteomes" id="UP000008063">
    <property type="component" value="Unassembled WGS sequence"/>
</dbReference>
<dbReference type="GO" id="GO:0030688">
    <property type="term" value="C:preribosome, small subunit precursor"/>
    <property type="evidence" value="ECO:0007669"/>
    <property type="project" value="TreeGrafter"/>
</dbReference>
<evidence type="ECO:0000256" key="5">
    <source>
        <dbReference type="ARBA" id="ARBA00022552"/>
    </source>
</evidence>
<evidence type="ECO:0000256" key="3">
    <source>
        <dbReference type="ARBA" id="ARBA00018689"/>
    </source>
</evidence>
<dbReference type="STRING" id="936435.F8PSV6"/>
<dbReference type="PANTHER" id="PTHR33911:SF1">
    <property type="entry name" value="RRNA-PROCESSING PROTEIN EFG1"/>
    <property type="match status" value="1"/>
</dbReference>
<dbReference type="GO" id="GO:0000462">
    <property type="term" value="P:maturation of SSU-rRNA from tricistronic rRNA transcript (SSU-rRNA, 5.8S rRNA, LSU-rRNA)"/>
    <property type="evidence" value="ECO:0007669"/>
    <property type="project" value="TreeGrafter"/>
</dbReference>
<evidence type="ECO:0000313" key="9">
    <source>
        <dbReference type="Proteomes" id="UP000008063"/>
    </source>
</evidence>
<dbReference type="Pfam" id="PF10153">
    <property type="entry name" value="Efg1"/>
    <property type="match status" value="1"/>
</dbReference>
<evidence type="ECO:0000256" key="6">
    <source>
        <dbReference type="ARBA" id="ARBA00023054"/>
    </source>
</evidence>
<comment type="subcellular location">
    <subcellularLocation>
        <location evidence="1">Nucleus</location>
        <location evidence="1">Nucleolus</location>
    </subcellularLocation>
</comment>
<dbReference type="EMBL" id="GL945478">
    <property type="protein sequence ID" value="EGO00814.1"/>
    <property type="molecule type" value="Genomic_DNA"/>
</dbReference>
<dbReference type="AlphaFoldDB" id="F8PSV6"/>
<name>F8PSV6_SERL3</name>
<dbReference type="HOGENOM" id="CLU_156744_0_0_1"/>
<keyword evidence="7" id="KW-0539">Nucleus</keyword>
<dbReference type="InterPro" id="IPR050786">
    <property type="entry name" value="EFG1_rRNA-proc"/>
</dbReference>
<accession>F8PSV6</accession>
<proteinExistence type="inferred from homology"/>
<dbReference type="GO" id="GO:0005730">
    <property type="term" value="C:nucleolus"/>
    <property type="evidence" value="ECO:0007669"/>
    <property type="project" value="UniProtKB-SubCell"/>
</dbReference>
<reference evidence="9" key="1">
    <citation type="journal article" date="2011" name="Science">
        <title>The plant cell wall-decomposing machinery underlies the functional diversity of forest fungi.</title>
        <authorList>
            <person name="Eastwood D.C."/>
            <person name="Floudas D."/>
            <person name="Binder M."/>
            <person name="Majcherczyk A."/>
            <person name="Schneider P."/>
            <person name="Aerts A."/>
            <person name="Asiegbu F.O."/>
            <person name="Baker S.E."/>
            <person name="Barry K."/>
            <person name="Bendiksby M."/>
            <person name="Blumentritt M."/>
            <person name="Coutinho P.M."/>
            <person name="Cullen D."/>
            <person name="de Vries R.P."/>
            <person name="Gathman A."/>
            <person name="Goodell B."/>
            <person name="Henrissat B."/>
            <person name="Ihrmark K."/>
            <person name="Kauserud H."/>
            <person name="Kohler A."/>
            <person name="LaButti K."/>
            <person name="Lapidus A."/>
            <person name="Lavin J.L."/>
            <person name="Lee Y.-H."/>
            <person name="Lindquist E."/>
            <person name="Lilly W."/>
            <person name="Lucas S."/>
            <person name="Morin E."/>
            <person name="Murat C."/>
            <person name="Oguiza J.A."/>
            <person name="Park J."/>
            <person name="Pisabarro A.G."/>
            <person name="Riley R."/>
            <person name="Rosling A."/>
            <person name="Salamov A."/>
            <person name="Schmidt O."/>
            <person name="Schmutz J."/>
            <person name="Skrede I."/>
            <person name="Stenlid J."/>
            <person name="Wiebenga A."/>
            <person name="Xie X."/>
            <person name="Kuees U."/>
            <person name="Hibbett D.S."/>
            <person name="Hoffmeister D."/>
            <person name="Hoegberg N."/>
            <person name="Martin F."/>
            <person name="Grigoriev I.V."/>
            <person name="Watkinson S.C."/>
        </authorList>
    </citation>
    <scope>NUCLEOTIDE SEQUENCE [LARGE SCALE GENOMIC DNA]</scope>
    <source>
        <strain evidence="9">strain S7.3</strain>
    </source>
</reference>
<sequence>MKQAKLLQRIIKRRKGARLLKMKRLRLVQARRLLAKENVAADLRVETERRLKALEADLGRAEASRKERSLAVRYHKIKFFERQKVVRKIIQAKKSISTAPDGSEMNTLEISLSELRVDLNYILVRRILYTSLKC</sequence>
<protein>
    <recommendedName>
        <fullName evidence="3">rRNA-processing protein EFG1</fullName>
    </recommendedName>
    <alternativeName>
        <fullName evidence="4">rRNA-processing protein efg1</fullName>
    </alternativeName>
</protein>